<dbReference type="Proteomes" id="UP000008366">
    <property type="component" value="Unassembled WGS sequence"/>
</dbReference>
<organism evidence="3 4">
    <name type="scientific">Kineosphaera limosa NBRC 100340</name>
    <dbReference type="NCBI Taxonomy" id="1184609"/>
    <lineage>
        <taxon>Bacteria</taxon>
        <taxon>Bacillati</taxon>
        <taxon>Actinomycetota</taxon>
        <taxon>Actinomycetes</taxon>
        <taxon>Micrococcales</taxon>
        <taxon>Dermatophilaceae</taxon>
        <taxon>Kineosphaera</taxon>
    </lineage>
</organism>
<feature type="chain" id="PRO_5003896054" description="Hydrolase" evidence="2">
    <location>
        <begin position="19"/>
        <end position="316"/>
    </location>
</feature>
<sequence length="316" mass="32750">MFGTVAIAAAIVTPVASASGAPATAITTTTAVATTTPASGVAPATAASGAASTANSQCRRSPVVYLVPHQDDEVLSMAASIRRMVGRSGAACVHLVLVTDGISSGARTSMARGWVPVGGSGVVRVSLTPAQFGAARDREFRAAAARLGVPAANVHLGLPKAPRVPALTPAASRQIVSAAIDRFGTRAGYTTMSDSDPLADHRNLGTALRQVGATRKVSSTSFLYPPYRMPAPRQLSPTVATNDADRIAIRQAAAEYGRYDPRAGRYGIGWVSVPQQFGGPALTLRFVSDGGQQWSPGPIRSPNVALYRGYVSYLHR</sequence>
<comment type="caution">
    <text evidence="3">The sequence shown here is derived from an EMBL/GenBank/DDBJ whole genome shotgun (WGS) entry which is preliminary data.</text>
</comment>
<dbReference type="Pfam" id="PF02585">
    <property type="entry name" value="PIG-L"/>
    <property type="match status" value="1"/>
</dbReference>
<keyword evidence="4" id="KW-1185">Reference proteome</keyword>
<dbReference type="RefSeq" id="WP_006592973.1">
    <property type="nucleotide sequence ID" value="NZ_BAHD01000039.1"/>
</dbReference>
<protein>
    <recommendedName>
        <fullName evidence="5">Hydrolase</fullName>
    </recommendedName>
</protein>
<evidence type="ECO:0000256" key="1">
    <source>
        <dbReference type="ARBA" id="ARBA00022833"/>
    </source>
</evidence>
<evidence type="ECO:0000313" key="3">
    <source>
        <dbReference type="EMBL" id="GAB96441.1"/>
    </source>
</evidence>
<keyword evidence="2" id="KW-0732">Signal</keyword>
<dbReference type="EMBL" id="BAHD01000039">
    <property type="protein sequence ID" value="GAB96441.1"/>
    <property type="molecule type" value="Genomic_DNA"/>
</dbReference>
<feature type="signal peptide" evidence="2">
    <location>
        <begin position="1"/>
        <end position="18"/>
    </location>
</feature>
<dbReference type="SUPFAM" id="SSF102588">
    <property type="entry name" value="LmbE-like"/>
    <property type="match status" value="1"/>
</dbReference>
<evidence type="ECO:0008006" key="5">
    <source>
        <dbReference type="Google" id="ProtNLM"/>
    </source>
</evidence>
<dbReference type="GO" id="GO:0016137">
    <property type="term" value="P:glycoside metabolic process"/>
    <property type="evidence" value="ECO:0007669"/>
    <property type="project" value="UniProtKB-ARBA"/>
</dbReference>
<dbReference type="AlphaFoldDB" id="K6WRJ7"/>
<evidence type="ECO:0000313" key="4">
    <source>
        <dbReference type="Proteomes" id="UP000008366"/>
    </source>
</evidence>
<reference evidence="3 4" key="1">
    <citation type="submission" date="2012-08" db="EMBL/GenBank/DDBJ databases">
        <title>Whole genome shotgun sequence of Kineosphaera limosa NBRC 100340.</title>
        <authorList>
            <person name="Yoshida I."/>
            <person name="Isaki S."/>
            <person name="Hosoyama A."/>
            <person name="Tsuchikane K."/>
            <person name="Katsumata H."/>
            <person name="Ando Y."/>
            <person name="Ohji S."/>
            <person name="Hamada M."/>
            <person name="Tamura T."/>
            <person name="Yamazoe A."/>
            <person name="Yamazaki S."/>
            <person name="Fujita N."/>
        </authorList>
    </citation>
    <scope>NUCLEOTIDE SEQUENCE [LARGE SCALE GENOMIC DNA]</scope>
    <source>
        <strain evidence="3 4">NBRC 100340</strain>
    </source>
</reference>
<name>K6WRJ7_9MICO</name>
<gene>
    <name evidence="3" type="ORF">KILIM_039_00150</name>
</gene>
<dbReference type="eggNOG" id="COG2120">
    <property type="taxonomic scope" value="Bacteria"/>
</dbReference>
<evidence type="ECO:0000256" key="2">
    <source>
        <dbReference type="SAM" id="SignalP"/>
    </source>
</evidence>
<dbReference type="InterPro" id="IPR003737">
    <property type="entry name" value="GlcNAc_PI_deacetylase-related"/>
</dbReference>
<proteinExistence type="predicted"/>
<dbReference type="InterPro" id="IPR024078">
    <property type="entry name" value="LmbE-like_dom_sf"/>
</dbReference>
<accession>K6WRJ7</accession>
<dbReference type="OrthoDB" id="1754135at2"/>
<keyword evidence="1" id="KW-0862">Zinc</keyword>
<dbReference type="Gene3D" id="3.40.50.10320">
    <property type="entry name" value="LmbE-like"/>
    <property type="match status" value="1"/>
</dbReference>